<proteinExistence type="predicted"/>
<keyword evidence="1" id="KW-0812">Transmembrane</keyword>
<reference evidence="2 3" key="1">
    <citation type="journal article" name="Nat. Commun.">
        <title>Undinarchaeota illuminate DPANN phylogeny and the impact of gene transfer on archaeal evolution.</title>
        <authorList>
            <person name="Dombrowski N."/>
            <person name="Williams T.A."/>
            <person name="Sun J."/>
            <person name="Woodcroft B.J."/>
            <person name="Lee J.H."/>
            <person name="Minh B.Q."/>
            <person name="Rinke C."/>
            <person name="Spang A."/>
        </authorList>
    </citation>
    <scope>NUCLEOTIDE SEQUENCE [LARGE SCALE GENOMIC DNA]</scope>
    <source>
        <strain evidence="2">MAG_bin1129</strain>
    </source>
</reference>
<feature type="transmembrane region" description="Helical" evidence="1">
    <location>
        <begin position="82"/>
        <end position="103"/>
    </location>
</feature>
<evidence type="ECO:0000256" key="1">
    <source>
        <dbReference type="SAM" id="Phobius"/>
    </source>
</evidence>
<dbReference type="EMBL" id="DVAB01000023">
    <property type="protein sequence ID" value="HIK00444.1"/>
    <property type="molecule type" value="Genomic_DNA"/>
</dbReference>
<evidence type="ECO:0000313" key="2">
    <source>
        <dbReference type="EMBL" id="HIK00444.1"/>
    </source>
</evidence>
<dbReference type="Proteomes" id="UP000646946">
    <property type="component" value="Unassembled WGS sequence"/>
</dbReference>
<dbReference type="AlphaFoldDB" id="A0A832XGP7"/>
<gene>
    <name evidence="2" type="ORF">H1016_02805</name>
</gene>
<evidence type="ECO:0000313" key="3">
    <source>
        <dbReference type="Proteomes" id="UP000646946"/>
    </source>
</evidence>
<accession>A0A832XGP7</accession>
<feature type="transmembrane region" description="Helical" evidence="1">
    <location>
        <begin position="20"/>
        <end position="38"/>
    </location>
</feature>
<keyword evidence="3" id="KW-1185">Reference proteome</keyword>
<keyword evidence="1" id="KW-1133">Transmembrane helix</keyword>
<feature type="transmembrane region" description="Helical" evidence="1">
    <location>
        <begin position="165"/>
        <end position="187"/>
    </location>
</feature>
<sequence length="191" mass="21128">MGNSVNLKNHKNNLIQDSLIISLSIAVAIIFVKTGIIIKILESSKGLELFGSFIAGMFFTSVFTAVPATVTLGEIAIINSVLWTAFFGGIGAVIGDLIIFRFVRDAFSEHIMDFMRHRHKGRFFKALHKIKFLKWLTLFVAAIIIASPLPDELGIALLGFSKMKIYVFVLFSFTFNFLGILAIGIVARSLL</sequence>
<name>A0A832XGP7_9ARCH</name>
<keyword evidence="1" id="KW-0472">Membrane</keyword>
<feature type="transmembrane region" description="Helical" evidence="1">
    <location>
        <begin position="50"/>
        <end position="70"/>
    </location>
</feature>
<organism evidence="2 3">
    <name type="scientific">Candidatus Naiadarchaeum limnaeum</name>
    <dbReference type="NCBI Taxonomy" id="2756139"/>
    <lineage>
        <taxon>Archaea</taxon>
        <taxon>Candidatus Undinarchaeota</taxon>
        <taxon>Candidatus Undinarchaeia</taxon>
        <taxon>Candidatus Naiadarchaeales</taxon>
        <taxon>Candidatus Naiadarchaeaceae</taxon>
        <taxon>Candidatus Naiadarchaeum</taxon>
    </lineage>
</organism>
<protein>
    <submittedName>
        <fullName evidence="2">Uncharacterized protein</fullName>
    </submittedName>
</protein>
<comment type="caution">
    <text evidence="2">The sequence shown here is derived from an EMBL/GenBank/DDBJ whole genome shotgun (WGS) entry which is preliminary data.</text>
</comment>
<feature type="transmembrane region" description="Helical" evidence="1">
    <location>
        <begin position="132"/>
        <end position="150"/>
    </location>
</feature>